<evidence type="ECO:0000313" key="4">
    <source>
        <dbReference type="Proteomes" id="UP001605036"/>
    </source>
</evidence>
<comment type="caution">
    <text evidence="3">The sequence shown here is derived from an EMBL/GenBank/DDBJ whole genome shotgun (WGS) entry which is preliminary data.</text>
</comment>
<gene>
    <name evidence="3" type="ORF">R1flu_021274</name>
</gene>
<dbReference type="SUPFAM" id="SSF54001">
    <property type="entry name" value="Cysteine proteinases"/>
    <property type="match status" value="1"/>
</dbReference>
<dbReference type="SMART" id="SM00645">
    <property type="entry name" value="Pept_C1"/>
    <property type="match status" value="1"/>
</dbReference>
<evidence type="ECO:0000256" key="1">
    <source>
        <dbReference type="ARBA" id="ARBA00008455"/>
    </source>
</evidence>
<sequence length="133" mass="15092">MVLMSEQQLVDYAGAFNNFCCFGTLPSQAFEYIHYKGGLDTEEAYPYRATDGVCSFKVSFVGATVYNYVNITAYDEEELKDAVAFQRPASIAFEVIDGFNLYSSGVYADPKCHSGLRRLITLFWLWVTIPLRY</sequence>
<accession>A0ABD1ZNX5</accession>
<keyword evidence="4" id="KW-1185">Reference proteome</keyword>
<evidence type="ECO:0000313" key="3">
    <source>
        <dbReference type="EMBL" id="KAL2653146.1"/>
    </source>
</evidence>
<dbReference type="Gene3D" id="3.90.70.10">
    <property type="entry name" value="Cysteine proteinases"/>
    <property type="match status" value="1"/>
</dbReference>
<dbReference type="InterPro" id="IPR038765">
    <property type="entry name" value="Papain-like_cys_pep_sf"/>
</dbReference>
<dbReference type="EMBL" id="JBHFFA010000001">
    <property type="protein sequence ID" value="KAL2653146.1"/>
    <property type="molecule type" value="Genomic_DNA"/>
</dbReference>
<dbReference type="AlphaFoldDB" id="A0ABD1ZNX5"/>
<organism evidence="3 4">
    <name type="scientific">Riccia fluitans</name>
    <dbReference type="NCBI Taxonomy" id="41844"/>
    <lineage>
        <taxon>Eukaryota</taxon>
        <taxon>Viridiplantae</taxon>
        <taxon>Streptophyta</taxon>
        <taxon>Embryophyta</taxon>
        <taxon>Marchantiophyta</taxon>
        <taxon>Marchantiopsida</taxon>
        <taxon>Marchantiidae</taxon>
        <taxon>Marchantiales</taxon>
        <taxon>Ricciaceae</taxon>
        <taxon>Riccia</taxon>
    </lineage>
</organism>
<evidence type="ECO:0000259" key="2">
    <source>
        <dbReference type="SMART" id="SM00645"/>
    </source>
</evidence>
<reference evidence="3 4" key="1">
    <citation type="submission" date="2024-09" db="EMBL/GenBank/DDBJ databases">
        <title>Chromosome-scale assembly of Riccia fluitans.</title>
        <authorList>
            <person name="Paukszto L."/>
            <person name="Sawicki J."/>
            <person name="Karawczyk K."/>
            <person name="Piernik-Szablinska J."/>
            <person name="Szczecinska M."/>
            <person name="Mazdziarz M."/>
        </authorList>
    </citation>
    <scope>NUCLEOTIDE SEQUENCE [LARGE SCALE GENOMIC DNA]</scope>
    <source>
        <strain evidence="3">Rf_01</strain>
        <tissue evidence="3">Aerial parts of the thallus</tissue>
    </source>
</reference>
<dbReference type="PANTHER" id="PTHR12411">
    <property type="entry name" value="CYSTEINE PROTEASE FAMILY C1-RELATED"/>
    <property type="match status" value="1"/>
</dbReference>
<dbReference type="InterPro" id="IPR000668">
    <property type="entry name" value="Peptidase_C1A_C"/>
</dbReference>
<feature type="domain" description="Peptidase C1A papain C-terminal" evidence="2">
    <location>
        <begin position="1"/>
        <end position="131"/>
    </location>
</feature>
<proteinExistence type="inferred from homology"/>
<name>A0ABD1ZNX5_9MARC</name>
<dbReference type="InterPro" id="IPR013128">
    <property type="entry name" value="Peptidase_C1A"/>
</dbReference>
<dbReference type="Proteomes" id="UP001605036">
    <property type="component" value="Unassembled WGS sequence"/>
</dbReference>
<dbReference type="Pfam" id="PF00112">
    <property type="entry name" value="Peptidase_C1"/>
    <property type="match status" value="1"/>
</dbReference>
<comment type="similarity">
    <text evidence="1">Belongs to the peptidase C1 family.</text>
</comment>
<protein>
    <recommendedName>
        <fullName evidence="2">Peptidase C1A papain C-terminal domain-containing protein</fullName>
    </recommendedName>
</protein>